<proteinExistence type="predicted"/>
<dbReference type="PANTHER" id="PTHR41259:SF1">
    <property type="entry name" value="DOUBLE-STRAND BREAK REPAIR RAD50 ATPASE, PUTATIVE-RELATED"/>
    <property type="match status" value="1"/>
</dbReference>
<evidence type="ECO:0000313" key="3">
    <source>
        <dbReference type="EMBL" id="GLS17471.1"/>
    </source>
</evidence>
<dbReference type="InterPro" id="IPR038734">
    <property type="entry name" value="YhaN_AAA"/>
</dbReference>
<dbReference type="Gene3D" id="3.40.50.300">
    <property type="entry name" value="P-loop containing nucleotide triphosphate hydrolases"/>
    <property type="match status" value="2"/>
</dbReference>
<evidence type="ECO:0000256" key="1">
    <source>
        <dbReference type="SAM" id="Coils"/>
    </source>
</evidence>
<sequence>MKLTRLDLGRYGPFTDVRLDFRPEAALHIVYGPNEAGKSSALSAITDLLYGFEPRSPANFRHRYEDLKIGAQVLRADGSNLAFWRRKRLRNSLSDGADTPLDDGLLDGALSGISREVFLAAFGLDQAGLREGARQMLAAQGEVGESLFAAASGLKTLLSVRTGLEAEADGLFGSRKSNKRAFYEAQERYDQARRALRDQSLRADDVRALEEQIATQEAQALALIRQLREAGIRRARIDRVRRIAPLLIRIDQGEQALAALQALPDLADIVAGEIEAALARAEAGREALTRLARESGEAGQALASIRVDEDFLAEGETITALNEERAALAKALQDLPRRELEARDLTRDLDDLARRLGQPDRGALADLRPDDLALERIRVVAERRRKAGEAAAENQRAAARACEAIEALERKAAGVSNGADPQPLRQRLKAMQPSLAEAATVGEQEAELERRRGLFADRLARLSPSVPEEARLWSWQEPTEETLAEAERRFAGLDAKARQYEAEAYRLKGAIAETDTVLEAAAGGDGLIDSTHLAGERAERDALFEAIAAEPSAAAIKAYRKIVTQVDALADRRLAQAERLARRDVMLRTRDKDAAALATLQDHIAVLAKDREGADRDWQVLFSPLGCKAGTPAVMRRFLSELVRLREERQALRDLEARIGRARLRLAAERPALEALAAEAGLAGVAAQSLPSLMRLIEDRLGALEQGAREARSVSDQLATARAELTRAGKAREEAEMVLAGMEAEWSAALGALGLPADASPQEAAKAGELWVAVQGKLAQLDSIEHRIASIRDDQAGFAERAVGLAGRLTPDEVAEPAEIAVGLAAGLARAREAATRRRAAQEALERRKAALAEAELAQRGHDEAIAVLASRTGCEPAHLAALAGDLVARTALRQDLAKARAELAAQSDGLDEAILRAEAAEIGADEAAGEAEAVQAELVALMEADKQAALALGDLRRKREAIEREAGAAGAAQALQDARGDLERITRDYLVLKTASLLIEAGLERQLKSEQGPLIARAGALFSTMTSNGFAGIATLYDDEDRLRLAARRIDGNTTPIEGLSEGTRDQLYLALRLANLEAMAARREVPPFIGDDLVITFDEDRVAAALQVLAVPGSSLQKILFTHHRHVVDIARERLGDAVDVVNFASPG</sequence>
<dbReference type="EMBL" id="BSPC01000005">
    <property type="protein sequence ID" value="GLS17471.1"/>
    <property type="molecule type" value="Genomic_DNA"/>
</dbReference>
<dbReference type="Proteomes" id="UP001156882">
    <property type="component" value="Unassembled WGS sequence"/>
</dbReference>
<comment type="caution">
    <text evidence="3">The sequence shown here is derived from an EMBL/GenBank/DDBJ whole genome shotgun (WGS) entry which is preliminary data.</text>
</comment>
<organism evidence="3 4">
    <name type="scientific">Labrys miyagiensis</name>
    <dbReference type="NCBI Taxonomy" id="346912"/>
    <lineage>
        <taxon>Bacteria</taxon>
        <taxon>Pseudomonadati</taxon>
        <taxon>Pseudomonadota</taxon>
        <taxon>Alphaproteobacteria</taxon>
        <taxon>Hyphomicrobiales</taxon>
        <taxon>Xanthobacteraceae</taxon>
        <taxon>Labrys</taxon>
    </lineage>
</organism>
<dbReference type="RefSeq" id="WP_284310289.1">
    <property type="nucleotide sequence ID" value="NZ_BSPC01000005.1"/>
</dbReference>
<gene>
    <name evidence="3" type="ORF">GCM10007874_04860</name>
</gene>
<dbReference type="SUPFAM" id="SSF52540">
    <property type="entry name" value="P-loop containing nucleoside triphosphate hydrolases"/>
    <property type="match status" value="1"/>
</dbReference>
<keyword evidence="4" id="KW-1185">Reference proteome</keyword>
<keyword evidence="1" id="KW-0175">Coiled coil</keyword>
<feature type="domain" description="YhaN AAA" evidence="2">
    <location>
        <begin position="1"/>
        <end position="205"/>
    </location>
</feature>
<name>A0ABQ6CAQ6_9HYPH</name>
<evidence type="ECO:0000313" key="4">
    <source>
        <dbReference type="Proteomes" id="UP001156882"/>
    </source>
</evidence>
<evidence type="ECO:0000259" key="2">
    <source>
        <dbReference type="Pfam" id="PF13514"/>
    </source>
</evidence>
<protein>
    <recommendedName>
        <fullName evidence="2">YhaN AAA domain-containing protein</fullName>
    </recommendedName>
</protein>
<dbReference type="PANTHER" id="PTHR41259">
    <property type="entry name" value="DOUBLE-STRAND BREAK REPAIR RAD50 ATPASE, PUTATIVE-RELATED"/>
    <property type="match status" value="1"/>
</dbReference>
<accession>A0ABQ6CAQ6</accession>
<reference evidence="4" key="1">
    <citation type="journal article" date="2019" name="Int. J. Syst. Evol. Microbiol.">
        <title>The Global Catalogue of Microorganisms (GCM) 10K type strain sequencing project: providing services to taxonomists for standard genome sequencing and annotation.</title>
        <authorList>
            <consortium name="The Broad Institute Genomics Platform"/>
            <consortium name="The Broad Institute Genome Sequencing Center for Infectious Disease"/>
            <person name="Wu L."/>
            <person name="Ma J."/>
        </authorList>
    </citation>
    <scope>NUCLEOTIDE SEQUENCE [LARGE SCALE GENOMIC DNA]</scope>
    <source>
        <strain evidence="4">NBRC 101365</strain>
    </source>
</reference>
<dbReference type="Pfam" id="PF13514">
    <property type="entry name" value="AAA_27"/>
    <property type="match status" value="1"/>
</dbReference>
<dbReference type="InterPro" id="IPR027417">
    <property type="entry name" value="P-loop_NTPase"/>
</dbReference>
<feature type="coiled-coil region" evidence="1">
    <location>
        <begin position="635"/>
        <end position="665"/>
    </location>
</feature>